<organism evidence="2 3">
    <name type="scientific">Arabidopsis suecica</name>
    <name type="common">Swedish thale-cress</name>
    <name type="synonym">Cardaminopsis suecica</name>
    <dbReference type="NCBI Taxonomy" id="45249"/>
    <lineage>
        <taxon>Eukaryota</taxon>
        <taxon>Viridiplantae</taxon>
        <taxon>Streptophyta</taxon>
        <taxon>Embryophyta</taxon>
        <taxon>Tracheophyta</taxon>
        <taxon>Spermatophyta</taxon>
        <taxon>Magnoliopsida</taxon>
        <taxon>eudicotyledons</taxon>
        <taxon>Gunneridae</taxon>
        <taxon>Pentapetalae</taxon>
        <taxon>rosids</taxon>
        <taxon>malvids</taxon>
        <taxon>Brassicales</taxon>
        <taxon>Brassicaceae</taxon>
        <taxon>Camelineae</taxon>
        <taxon>Arabidopsis</taxon>
    </lineage>
</organism>
<dbReference type="InterPro" id="IPR053781">
    <property type="entry name" value="F-box_AtFBL13-like"/>
</dbReference>
<keyword evidence="3" id="KW-1185">Reference proteome</keyword>
<evidence type="ECO:0000313" key="3">
    <source>
        <dbReference type="Proteomes" id="UP000694251"/>
    </source>
</evidence>
<dbReference type="AlphaFoldDB" id="A0A8T2CEV3"/>
<evidence type="ECO:0000313" key="2">
    <source>
        <dbReference type="EMBL" id="KAG7597895.1"/>
    </source>
</evidence>
<proteinExistence type="predicted"/>
<protein>
    <submittedName>
        <fullName evidence="2">F-box domain</fullName>
    </submittedName>
</protein>
<evidence type="ECO:0000259" key="1">
    <source>
        <dbReference type="PROSITE" id="PS50181"/>
    </source>
</evidence>
<dbReference type="InterPro" id="IPR001810">
    <property type="entry name" value="F-box_dom"/>
</dbReference>
<reference evidence="2 3" key="1">
    <citation type="submission" date="2020-12" db="EMBL/GenBank/DDBJ databases">
        <title>Concerted genomic and epigenomic changes stabilize Arabidopsis allopolyploids.</title>
        <authorList>
            <person name="Chen Z."/>
        </authorList>
    </citation>
    <scope>NUCLEOTIDE SEQUENCE [LARGE SCALE GENOMIC DNA]</scope>
    <source>
        <strain evidence="2">As9502</strain>
        <tissue evidence="2">Leaf</tissue>
    </source>
</reference>
<dbReference type="Pfam" id="PF00646">
    <property type="entry name" value="F-box"/>
    <property type="match status" value="1"/>
</dbReference>
<name>A0A8T2CEV3_ARASU</name>
<dbReference type="SMART" id="SM00579">
    <property type="entry name" value="FBD"/>
    <property type="match status" value="1"/>
</dbReference>
<accession>A0A8T2CEV3</accession>
<dbReference type="PANTHER" id="PTHR31293:SF23">
    <property type="entry name" value="F-BOX DOMAIN-CONTAINING PROTEIN"/>
    <property type="match status" value="1"/>
</dbReference>
<dbReference type="InterPro" id="IPR055294">
    <property type="entry name" value="FBL60-like"/>
</dbReference>
<dbReference type="InterPro" id="IPR006566">
    <property type="entry name" value="FBD"/>
</dbReference>
<feature type="domain" description="F-box" evidence="1">
    <location>
        <begin position="8"/>
        <end position="45"/>
    </location>
</feature>
<dbReference type="EMBL" id="JAEFBJ010000006">
    <property type="protein sequence ID" value="KAG7597895.1"/>
    <property type="molecule type" value="Genomic_DNA"/>
</dbReference>
<dbReference type="CDD" id="cd22160">
    <property type="entry name" value="F-box_AtFBL13-like"/>
    <property type="match status" value="1"/>
</dbReference>
<sequence length="466" mass="52674">MCAQRVARDLISSLPDEVLGKILSFLPTHDAASTSVLSKRWRNLLPLVDKLELTDDASGRCPLGFPEFVDKTLALLDRPCSVIKRFHLNCEHRHEESRVYGWIRTVLERGFLEVHLESSRMYCIDTEFFTSNTLVELTISGALYPDGILPPGGVFFPVLKRLSLVSVAFADCDMYEDLVSGCPVLEELFLYYADVNQAPAWNGNVFSPSIKRLTINHDYPDYPEVHSEIWFDTPSLVYLDYSGHVSRCYTAELGSLVEARLNLQPWEQLIDSDDDTDDEGDFYDYDPNWEAVSKDATGLVAMISNVKTLHLSSDSLEVFHSLCKAMPAFQNLLKLSFESDKERGWQVVPLLLNSSPNLETLVIKGLVHKVTNRCGDACICIRKKKGECCLSTCQVKVLNISGYRGTCREQKQMSHFLANLKCLETVKVGVEVDHREDNDANNTYLRITNALMKLPRVSSNCRIHFL</sequence>
<dbReference type="SMART" id="SM00256">
    <property type="entry name" value="FBOX"/>
    <property type="match status" value="1"/>
</dbReference>
<dbReference type="PANTHER" id="PTHR31293">
    <property type="entry name" value="RNI-LIKE SUPERFAMILY PROTEIN"/>
    <property type="match status" value="1"/>
</dbReference>
<dbReference type="InterPro" id="IPR055411">
    <property type="entry name" value="LRR_FXL15/At3g58940/PEG3-like"/>
</dbReference>
<dbReference type="Pfam" id="PF24758">
    <property type="entry name" value="LRR_At5g56370"/>
    <property type="match status" value="1"/>
</dbReference>
<dbReference type="Proteomes" id="UP000694251">
    <property type="component" value="Chromosome 6"/>
</dbReference>
<dbReference type="PROSITE" id="PS50181">
    <property type="entry name" value="FBOX"/>
    <property type="match status" value="1"/>
</dbReference>
<comment type="caution">
    <text evidence="2">The sequence shown here is derived from an EMBL/GenBank/DDBJ whole genome shotgun (WGS) entry which is preliminary data.</text>
</comment>
<gene>
    <name evidence="2" type="ORF">ISN44_As06g022050</name>
</gene>
<dbReference type="OrthoDB" id="612216at2759"/>